<reference evidence="1 2" key="1">
    <citation type="submission" date="2015-09" db="EMBL/GenBank/DDBJ databases">
        <title>Trachymyrmex zeteki WGS genome.</title>
        <authorList>
            <person name="Nygaard S."/>
            <person name="Hu H."/>
            <person name="Boomsma J."/>
            <person name="Zhang G."/>
        </authorList>
    </citation>
    <scope>NUCLEOTIDE SEQUENCE [LARGE SCALE GENOMIC DNA]</scope>
    <source>
        <strain evidence="1">Tzet28-1</strain>
        <tissue evidence="1">Whole body</tissue>
    </source>
</reference>
<keyword evidence="2" id="KW-1185">Reference proteome</keyword>
<protein>
    <submittedName>
        <fullName evidence="1">Uncharacterized protein</fullName>
    </submittedName>
</protein>
<evidence type="ECO:0000313" key="2">
    <source>
        <dbReference type="Proteomes" id="UP000075809"/>
    </source>
</evidence>
<evidence type="ECO:0000313" key="1">
    <source>
        <dbReference type="EMBL" id="KYQ52377.1"/>
    </source>
</evidence>
<dbReference type="EMBL" id="KQ982684">
    <property type="protein sequence ID" value="KYQ52377.1"/>
    <property type="molecule type" value="Genomic_DNA"/>
</dbReference>
<name>A0A151WX84_9HYME</name>
<sequence>MGFLGMLICLQSIKDIAETLVATKKQNFLVSESDDDISDNWCTSNYIKDVVAYISGFVSRKVNIAERIIRRYPQEHNKRHPIQRMIIIALRYEHLIFDDVLHMLEQAPLLDRTELIKLVLHTYIQLRLRYIFASKQHKIKRVRKKFTTLVNFKNQ</sequence>
<dbReference type="Proteomes" id="UP000075809">
    <property type="component" value="Unassembled WGS sequence"/>
</dbReference>
<accession>A0A151WX84</accession>
<dbReference type="AlphaFoldDB" id="A0A151WX84"/>
<proteinExistence type="predicted"/>
<organism evidence="1 2">
    <name type="scientific">Mycetomoellerius zeteki</name>
    <dbReference type="NCBI Taxonomy" id="64791"/>
    <lineage>
        <taxon>Eukaryota</taxon>
        <taxon>Metazoa</taxon>
        <taxon>Ecdysozoa</taxon>
        <taxon>Arthropoda</taxon>
        <taxon>Hexapoda</taxon>
        <taxon>Insecta</taxon>
        <taxon>Pterygota</taxon>
        <taxon>Neoptera</taxon>
        <taxon>Endopterygota</taxon>
        <taxon>Hymenoptera</taxon>
        <taxon>Apocrita</taxon>
        <taxon>Aculeata</taxon>
        <taxon>Formicoidea</taxon>
        <taxon>Formicidae</taxon>
        <taxon>Myrmicinae</taxon>
        <taxon>Mycetomoellerius</taxon>
    </lineage>
</organism>
<gene>
    <name evidence="1" type="ORF">ALC60_08540</name>
</gene>